<sequence>MKATALVMTAGLALFGGGPAIGKSIVSPEGLSFAAGPAVTQLAQSEAVQPQGGQSINGEPGKSPANAVQAPGMLTTRAFKKVSDSATVTVTPYDDNDLNLQLKADFESALAAQERTVTEAKTGLLLLFETKVIPAEQAPRRPSLGSVRASSGNERDLTRESEDSVEVEANVNVWSNTQDSVLGGRQEAQALGASVFHMNAVLRDQSNGEVLWQGDAYYELQTPDTERIARSMVPLLVDNLGKSAANEPFEAQ</sequence>
<name>A0A967K6X7_9PROT</name>
<dbReference type="AlphaFoldDB" id="A0A967K6X7"/>
<dbReference type="Proteomes" id="UP000761264">
    <property type="component" value="Unassembled WGS sequence"/>
</dbReference>
<feature type="compositionally biased region" description="Basic and acidic residues" evidence="1">
    <location>
        <begin position="153"/>
        <end position="162"/>
    </location>
</feature>
<gene>
    <name evidence="2" type="ORF">HBA54_12980</name>
</gene>
<evidence type="ECO:0000256" key="1">
    <source>
        <dbReference type="SAM" id="MobiDB-lite"/>
    </source>
</evidence>
<comment type="caution">
    <text evidence="2">The sequence shown here is derived from an EMBL/GenBank/DDBJ whole genome shotgun (WGS) entry which is preliminary data.</text>
</comment>
<evidence type="ECO:0000313" key="2">
    <source>
        <dbReference type="EMBL" id="NIA69508.1"/>
    </source>
</evidence>
<proteinExistence type="predicted"/>
<feature type="region of interest" description="Disordered" evidence="1">
    <location>
        <begin position="138"/>
        <end position="163"/>
    </location>
</feature>
<dbReference type="EMBL" id="JAAQPH010000009">
    <property type="protein sequence ID" value="NIA69508.1"/>
    <property type="molecule type" value="Genomic_DNA"/>
</dbReference>
<reference evidence="2" key="1">
    <citation type="submission" date="2020-03" db="EMBL/GenBank/DDBJ databases">
        <title>Genome of Pelagibius litoralis DSM 21314T.</title>
        <authorList>
            <person name="Wang G."/>
        </authorList>
    </citation>
    <scope>NUCLEOTIDE SEQUENCE</scope>
    <source>
        <strain evidence="2">DSM 21314</strain>
    </source>
</reference>
<organism evidence="2 3">
    <name type="scientific">Pelagibius litoralis</name>
    <dbReference type="NCBI Taxonomy" id="374515"/>
    <lineage>
        <taxon>Bacteria</taxon>
        <taxon>Pseudomonadati</taxon>
        <taxon>Pseudomonadota</taxon>
        <taxon>Alphaproteobacteria</taxon>
        <taxon>Rhodospirillales</taxon>
        <taxon>Rhodovibrionaceae</taxon>
        <taxon>Pelagibius</taxon>
    </lineage>
</organism>
<dbReference type="RefSeq" id="WP_167225191.1">
    <property type="nucleotide sequence ID" value="NZ_JAAQPH010000009.1"/>
</dbReference>
<keyword evidence="3" id="KW-1185">Reference proteome</keyword>
<accession>A0A967K6X7</accession>
<evidence type="ECO:0000313" key="3">
    <source>
        <dbReference type="Proteomes" id="UP000761264"/>
    </source>
</evidence>
<protein>
    <submittedName>
        <fullName evidence="2">Uncharacterized protein</fullName>
    </submittedName>
</protein>